<feature type="domain" description="GAG-pre-integrase" evidence="2">
    <location>
        <begin position="10"/>
        <end position="53"/>
    </location>
</feature>
<dbReference type="Proteomes" id="UP000489600">
    <property type="component" value="Unassembled WGS sequence"/>
</dbReference>
<dbReference type="AlphaFoldDB" id="A0A565CET1"/>
<evidence type="ECO:0000313" key="3">
    <source>
        <dbReference type="EMBL" id="VVB12210.1"/>
    </source>
</evidence>
<sequence length="100" mass="11343">MARGKKDGSLYVTQAKLCKEEVNVTNADIELWHRRLGHMSEKGLNILARKKSLLDMRGEAVEDDDVDPKEGTTTSDENNDETIEEELELRRSTRGRIPST</sequence>
<dbReference type="Pfam" id="PF13976">
    <property type="entry name" value="gag_pre-integrs"/>
    <property type="match status" value="1"/>
</dbReference>
<name>A0A565CET1_9BRAS</name>
<gene>
    <name evidence="3" type="ORF">ANE_LOCUS22654</name>
</gene>
<organism evidence="3 4">
    <name type="scientific">Arabis nemorensis</name>
    <dbReference type="NCBI Taxonomy" id="586526"/>
    <lineage>
        <taxon>Eukaryota</taxon>
        <taxon>Viridiplantae</taxon>
        <taxon>Streptophyta</taxon>
        <taxon>Embryophyta</taxon>
        <taxon>Tracheophyta</taxon>
        <taxon>Spermatophyta</taxon>
        <taxon>Magnoliopsida</taxon>
        <taxon>eudicotyledons</taxon>
        <taxon>Gunneridae</taxon>
        <taxon>Pentapetalae</taxon>
        <taxon>rosids</taxon>
        <taxon>malvids</taxon>
        <taxon>Brassicales</taxon>
        <taxon>Brassicaceae</taxon>
        <taxon>Arabideae</taxon>
        <taxon>Arabis</taxon>
    </lineage>
</organism>
<dbReference type="EMBL" id="CABITT030000007">
    <property type="protein sequence ID" value="VVB12210.1"/>
    <property type="molecule type" value="Genomic_DNA"/>
</dbReference>
<reference evidence="3" key="1">
    <citation type="submission" date="2019-07" db="EMBL/GenBank/DDBJ databases">
        <authorList>
            <person name="Dittberner H."/>
        </authorList>
    </citation>
    <scope>NUCLEOTIDE SEQUENCE [LARGE SCALE GENOMIC DNA]</scope>
</reference>
<protein>
    <recommendedName>
        <fullName evidence="2">GAG-pre-integrase domain-containing protein</fullName>
    </recommendedName>
</protein>
<feature type="compositionally biased region" description="Acidic residues" evidence="1">
    <location>
        <begin position="77"/>
        <end position="87"/>
    </location>
</feature>
<evidence type="ECO:0000256" key="1">
    <source>
        <dbReference type="SAM" id="MobiDB-lite"/>
    </source>
</evidence>
<accession>A0A565CET1</accession>
<feature type="region of interest" description="Disordered" evidence="1">
    <location>
        <begin position="59"/>
        <end position="100"/>
    </location>
</feature>
<evidence type="ECO:0000313" key="4">
    <source>
        <dbReference type="Proteomes" id="UP000489600"/>
    </source>
</evidence>
<proteinExistence type="predicted"/>
<dbReference type="OrthoDB" id="1727805at2759"/>
<evidence type="ECO:0000259" key="2">
    <source>
        <dbReference type="Pfam" id="PF13976"/>
    </source>
</evidence>
<dbReference type="InterPro" id="IPR025724">
    <property type="entry name" value="GAG-pre-integrase_dom"/>
</dbReference>
<comment type="caution">
    <text evidence="3">The sequence shown here is derived from an EMBL/GenBank/DDBJ whole genome shotgun (WGS) entry which is preliminary data.</text>
</comment>
<keyword evidence="4" id="KW-1185">Reference proteome</keyword>